<accession>A0A1T0BBS0</accession>
<comment type="caution">
    <text evidence="1">The sequence shown here is derived from an EMBL/GenBank/DDBJ whole genome shotgun (WGS) entry which is preliminary data.</text>
</comment>
<proteinExistence type="predicted"/>
<dbReference type="STRING" id="123822.B0188_00360"/>
<evidence type="ECO:0000313" key="1">
    <source>
        <dbReference type="EMBL" id="OOS07567.1"/>
    </source>
</evidence>
<protein>
    <recommendedName>
        <fullName evidence="3">Competence protein ComA</fullName>
    </recommendedName>
</protein>
<dbReference type="EMBL" id="MUYB01000001">
    <property type="protein sequence ID" value="OOS07567.1"/>
    <property type="molecule type" value="Genomic_DNA"/>
</dbReference>
<gene>
    <name evidence="1" type="ORF">B0188_00360</name>
</gene>
<evidence type="ECO:0008006" key="3">
    <source>
        <dbReference type="Google" id="ProtNLM"/>
    </source>
</evidence>
<dbReference type="Pfam" id="PF11104">
    <property type="entry name" value="PilM_2"/>
    <property type="match status" value="1"/>
</dbReference>
<dbReference type="InterPro" id="IPR043129">
    <property type="entry name" value="ATPase_NBD"/>
</dbReference>
<dbReference type="AlphaFoldDB" id="A0A1T0BBS0"/>
<dbReference type="Gene3D" id="3.30.420.40">
    <property type="match status" value="1"/>
</dbReference>
<sequence>MAKIIKKLKVGIWQRQQEFDVLWFQQGDVKTLTLDKQSLQSLYSEMRLHLTNTQGKKLPFAFISAISPHQIWHKNLLLPQPLSSNELDQQCRFILEQELPIPLEQIWFDYRSNTLKQGFQLEIFAIQRTVAKAHLAALAPLKIEVLDNQVHAIIRAFEYLLKRELNGEDVLIYQEGEQVLVIQPKRYQNQILQQTNLDPKDVYQQFCQRYELQPTQVYIYRIDSALAPLPTNWQEIETSLPLVALGNALWQEDTQEVF</sequence>
<name>A0A1T0BBS0_9PAST</name>
<dbReference type="Proteomes" id="UP000190023">
    <property type="component" value="Unassembled WGS sequence"/>
</dbReference>
<keyword evidence="2" id="KW-1185">Reference proteome</keyword>
<dbReference type="OrthoDB" id="5686413at2"/>
<evidence type="ECO:0000313" key="2">
    <source>
        <dbReference type="Proteomes" id="UP000190023"/>
    </source>
</evidence>
<reference evidence="1 2" key="1">
    <citation type="submission" date="2017-02" db="EMBL/GenBank/DDBJ databases">
        <title>Draft genome sequence of Haemophilus felis CCUG 31170 type strain.</title>
        <authorList>
            <person name="Engstrom-Jakobsson H."/>
            <person name="Salva-Serra F."/>
            <person name="Thorell K."/>
            <person name="Gonzales-Siles L."/>
            <person name="Karlsson R."/>
            <person name="Boulund F."/>
            <person name="Engstrand L."/>
            <person name="Kristiansson E."/>
            <person name="Moore E."/>
        </authorList>
    </citation>
    <scope>NUCLEOTIDE SEQUENCE [LARGE SCALE GENOMIC DNA]</scope>
    <source>
        <strain evidence="1 2">CCUG 31170</strain>
    </source>
</reference>
<dbReference type="SUPFAM" id="SSF53067">
    <property type="entry name" value="Actin-like ATPase domain"/>
    <property type="match status" value="1"/>
</dbReference>
<dbReference type="InterPro" id="IPR005883">
    <property type="entry name" value="PilM"/>
</dbReference>
<dbReference type="Gene3D" id="3.30.1490.300">
    <property type="match status" value="1"/>
</dbReference>
<organism evidence="1 2">
    <name type="scientific">[Haemophilus] felis</name>
    <dbReference type="NCBI Taxonomy" id="123822"/>
    <lineage>
        <taxon>Bacteria</taxon>
        <taxon>Pseudomonadati</taxon>
        <taxon>Pseudomonadota</taxon>
        <taxon>Gammaproteobacteria</taxon>
        <taxon>Pasteurellales</taxon>
        <taxon>Pasteurellaceae</taxon>
    </lineage>
</organism>